<feature type="transmembrane region" description="Helical" evidence="1">
    <location>
        <begin position="179"/>
        <end position="203"/>
    </location>
</feature>
<evidence type="ECO:0008006" key="4">
    <source>
        <dbReference type="Google" id="ProtNLM"/>
    </source>
</evidence>
<feature type="transmembrane region" description="Helical" evidence="1">
    <location>
        <begin position="83"/>
        <end position="101"/>
    </location>
</feature>
<name>A0ABY4PC19_9LACO</name>
<dbReference type="RefSeq" id="WP_249512415.1">
    <property type="nucleotide sequence ID" value="NZ_CP093365.1"/>
</dbReference>
<keyword evidence="3" id="KW-1185">Reference proteome</keyword>
<dbReference type="Proteomes" id="UP000831947">
    <property type="component" value="Chromosome"/>
</dbReference>
<reference evidence="2 3" key="1">
    <citation type="journal article" date="2022" name="Int. J. Syst. Evol. Microbiol.">
        <title>Apilactobacillus apisilvae sp. nov., Nicolia spurrieriana gen. nov. sp. nov., Bombilactobacillus folatiphilus sp. nov. and Bombilactobacillus thymidiniphilus sp. nov., four new lactic acid bacterial isolates from stingless bees Tetragonula carbonaria and Austroplebeia australis.</title>
        <authorList>
            <person name="Oliphant S.A."/>
            <person name="Watson-Haigh N.S."/>
            <person name="Sumby K.M."/>
            <person name="Gardner J."/>
            <person name="Groom S."/>
            <person name="Jiranek V."/>
        </authorList>
    </citation>
    <scope>NUCLEOTIDE SEQUENCE [LARGE SCALE GENOMIC DNA]</scope>
    <source>
        <strain evidence="2 3">SG4_A1</strain>
    </source>
</reference>
<sequence>MSLLTRVWICDNENKRIMYDFATHKVIGYHKPKQPSKLVIKVLAICIAVSGVSSSLAAFVRVFRRETAKTIPLIRYSNFPQLAMWYLISIVIGGFLLSMLIQNELERSGKLYQDLDDTDLRKAFTLLRQAYIKQFKIKEKNIYSKKFNFKLFSIIMLTFVCGFLFLNFFNIFAIYDDSIFVAGALIFLTWCGFVPIFYMLIIYIERLLIEKHLCKREAKNTGVNK</sequence>
<keyword evidence="1" id="KW-0812">Transmembrane</keyword>
<gene>
    <name evidence="2" type="ORF">MOO47_05225</name>
</gene>
<proteinExistence type="predicted"/>
<organism evidence="2 3">
    <name type="scientific">Bombilactobacillus thymidiniphilus</name>
    <dbReference type="NCBI Taxonomy" id="2923363"/>
    <lineage>
        <taxon>Bacteria</taxon>
        <taxon>Bacillati</taxon>
        <taxon>Bacillota</taxon>
        <taxon>Bacilli</taxon>
        <taxon>Lactobacillales</taxon>
        <taxon>Lactobacillaceae</taxon>
        <taxon>Bombilactobacillus</taxon>
    </lineage>
</organism>
<feature type="transmembrane region" description="Helical" evidence="1">
    <location>
        <begin position="38"/>
        <end position="63"/>
    </location>
</feature>
<accession>A0ABY4PC19</accession>
<keyword evidence="1" id="KW-1133">Transmembrane helix</keyword>
<protein>
    <recommendedName>
        <fullName evidence="4">DUF443 family protein</fullName>
    </recommendedName>
</protein>
<evidence type="ECO:0000313" key="2">
    <source>
        <dbReference type="EMBL" id="UQS83189.1"/>
    </source>
</evidence>
<dbReference type="EMBL" id="CP093365">
    <property type="protein sequence ID" value="UQS83189.1"/>
    <property type="molecule type" value="Genomic_DNA"/>
</dbReference>
<keyword evidence="1" id="KW-0472">Membrane</keyword>
<evidence type="ECO:0000313" key="3">
    <source>
        <dbReference type="Proteomes" id="UP000831947"/>
    </source>
</evidence>
<evidence type="ECO:0000256" key="1">
    <source>
        <dbReference type="SAM" id="Phobius"/>
    </source>
</evidence>
<feature type="transmembrane region" description="Helical" evidence="1">
    <location>
        <begin position="151"/>
        <end position="173"/>
    </location>
</feature>